<name>A0ABQ0PCY2_9PROT</name>
<reference evidence="2" key="1">
    <citation type="submission" date="2013-04" db="EMBL/GenBank/DDBJ databases">
        <title>The genome sequencing project of 58 acetic acid bacteria.</title>
        <authorList>
            <person name="Okamoto-Kainuma A."/>
            <person name="Ishikawa M."/>
            <person name="Umino S."/>
            <person name="Koizumi Y."/>
            <person name="Shiwa Y."/>
            <person name="Yoshikawa H."/>
            <person name="Matsutani M."/>
            <person name="Matsushita K."/>
        </authorList>
    </citation>
    <scope>NUCLEOTIDE SEQUENCE</scope>
    <source>
        <strain evidence="2">DSM 12717</strain>
    </source>
</reference>
<feature type="region of interest" description="Disordered" evidence="1">
    <location>
        <begin position="82"/>
        <end position="112"/>
    </location>
</feature>
<comment type="caution">
    <text evidence="2">The sequence shown here is derived from an EMBL/GenBank/DDBJ whole genome shotgun (WGS) entry which is preliminary data.</text>
</comment>
<evidence type="ECO:0000256" key="1">
    <source>
        <dbReference type="SAM" id="MobiDB-lite"/>
    </source>
</evidence>
<proteinExistence type="predicted"/>
<dbReference type="EMBL" id="BAQP01000497">
    <property type="protein sequence ID" value="GBQ32460.1"/>
    <property type="molecule type" value="Genomic_DNA"/>
</dbReference>
<protein>
    <submittedName>
        <fullName evidence="2">Uncharacterized protein</fullName>
    </submittedName>
</protein>
<keyword evidence="3" id="KW-1185">Reference proteome</keyword>
<organism evidence="2 3">
    <name type="scientific">Gluconacetobacter sacchari DSM 12717</name>
    <dbReference type="NCBI Taxonomy" id="1307940"/>
    <lineage>
        <taxon>Bacteria</taxon>
        <taxon>Pseudomonadati</taxon>
        <taxon>Pseudomonadota</taxon>
        <taxon>Alphaproteobacteria</taxon>
        <taxon>Acetobacterales</taxon>
        <taxon>Acetobacteraceae</taxon>
        <taxon>Gluconacetobacter</taxon>
    </lineage>
</organism>
<dbReference type="Proteomes" id="UP001060895">
    <property type="component" value="Unassembled WGS sequence"/>
</dbReference>
<feature type="compositionally biased region" description="Basic residues" evidence="1">
    <location>
        <begin position="90"/>
        <end position="106"/>
    </location>
</feature>
<evidence type="ECO:0000313" key="2">
    <source>
        <dbReference type="EMBL" id="GBQ32460.1"/>
    </source>
</evidence>
<accession>A0ABQ0PCY2</accession>
<evidence type="ECO:0000313" key="3">
    <source>
        <dbReference type="Proteomes" id="UP001060895"/>
    </source>
</evidence>
<gene>
    <name evidence="2" type="ORF">AA12717_3990</name>
</gene>
<sequence>MRETGDQRPFGLEALGEDFYRGTYARYMAHLPVGQQPEIGRKRVHRRCEAMQPRCPLAHETRKIAAAHAGGDRLRQTHHRIHAGGDARDRHRRGHMAPDRHRRHSLAGRNERAACKVVARQAVERPGDGGDSSAHKCIGRGVGCTHRDVGVTTREVGFGVVDGYVEPYAGQRRAAGGERGHDEPGEKRIARRQPHFARRLHVLPGQREGKRVEILRHPPGQRYDRLSRGRGDVAIAMALEDGPSGAGLELFEPAEHGRVVHAEPECGSGQAPLARDGIEQAQIVPVRDPVRHVHRPFSCLRPPQARDCMNAIWLFWK</sequence>